<keyword evidence="3" id="KW-1185">Reference proteome</keyword>
<dbReference type="EMBL" id="MU005765">
    <property type="protein sequence ID" value="KAF2713954.1"/>
    <property type="molecule type" value="Genomic_DNA"/>
</dbReference>
<accession>A0A6G1KM88</accession>
<protein>
    <submittedName>
        <fullName evidence="2">Uncharacterized protein</fullName>
    </submittedName>
</protein>
<dbReference type="Proteomes" id="UP000799428">
    <property type="component" value="Unassembled WGS sequence"/>
</dbReference>
<proteinExistence type="predicted"/>
<organism evidence="2 3">
    <name type="scientific">Pleomassaria siparia CBS 279.74</name>
    <dbReference type="NCBI Taxonomy" id="1314801"/>
    <lineage>
        <taxon>Eukaryota</taxon>
        <taxon>Fungi</taxon>
        <taxon>Dikarya</taxon>
        <taxon>Ascomycota</taxon>
        <taxon>Pezizomycotina</taxon>
        <taxon>Dothideomycetes</taxon>
        <taxon>Pleosporomycetidae</taxon>
        <taxon>Pleosporales</taxon>
        <taxon>Pleomassariaceae</taxon>
        <taxon>Pleomassaria</taxon>
    </lineage>
</organism>
<evidence type="ECO:0000256" key="1">
    <source>
        <dbReference type="SAM" id="Phobius"/>
    </source>
</evidence>
<sequence length="116" mass="13209">MYMYIHTDYQLSSRVCISSYHFLISHRPARREGVFFLFFLFFVMATVVVILITYILSVVICMSTSRDDNGHACVTTDGPADRRLSFSMQEQGQIGVGAKWCCLLLQVATTKQGRLK</sequence>
<dbReference type="AlphaFoldDB" id="A0A6G1KM88"/>
<evidence type="ECO:0000313" key="3">
    <source>
        <dbReference type="Proteomes" id="UP000799428"/>
    </source>
</evidence>
<feature type="transmembrane region" description="Helical" evidence="1">
    <location>
        <begin position="34"/>
        <end position="56"/>
    </location>
</feature>
<reference evidence="2" key="1">
    <citation type="journal article" date="2020" name="Stud. Mycol.">
        <title>101 Dothideomycetes genomes: a test case for predicting lifestyles and emergence of pathogens.</title>
        <authorList>
            <person name="Haridas S."/>
            <person name="Albert R."/>
            <person name="Binder M."/>
            <person name="Bloem J."/>
            <person name="Labutti K."/>
            <person name="Salamov A."/>
            <person name="Andreopoulos B."/>
            <person name="Baker S."/>
            <person name="Barry K."/>
            <person name="Bills G."/>
            <person name="Bluhm B."/>
            <person name="Cannon C."/>
            <person name="Castanera R."/>
            <person name="Culley D."/>
            <person name="Daum C."/>
            <person name="Ezra D."/>
            <person name="Gonzalez J."/>
            <person name="Henrissat B."/>
            <person name="Kuo A."/>
            <person name="Liang C."/>
            <person name="Lipzen A."/>
            <person name="Lutzoni F."/>
            <person name="Magnuson J."/>
            <person name="Mondo S."/>
            <person name="Nolan M."/>
            <person name="Ohm R."/>
            <person name="Pangilinan J."/>
            <person name="Park H.-J."/>
            <person name="Ramirez L."/>
            <person name="Alfaro M."/>
            <person name="Sun H."/>
            <person name="Tritt A."/>
            <person name="Yoshinaga Y."/>
            <person name="Zwiers L.-H."/>
            <person name="Turgeon B."/>
            <person name="Goodwin S."/>
            <person name="Spatafora J."/>
            <person name="Crous P."/>
            <person name="Grigoriev I."/>
        </authorList>
    </citation>
    <scope>NUCLEOTIDE SEQUENCE</scope>
    <source>
        <strain evidence="2">CBS 279.74</strain>
    </source>
</reference>
<keyword evidence="1" id="KW-0472">Membrane</keyword>
<evidence type="ECO:0000313" key="2">
    <source>
        <dbReference type="EMBL" id="KAF2713954.1"/>
    </source>
</evidence>
<keyword evidence="1" id="KW-1133">Transmembrane helix</keyword>
<gene>
    <name evidence="2" type="ORF">K504DRAFT_151630</name>
</gene>
<keyword evidence="1" id="KW-0812">Transmembrane</keyword>
<name>A0A6G1KM88_9PLEO</name>